<dbReference type="FunFam" id="3.40.50.980:FF:000001">
    <property type="entry name" value="Non-ribosomal peptide synthetase"/>
    <property type="match status" value="1"/>
</dbReference>
<dbReference type="Gene3D" id="3.30.70.3290">
    <property type="match status" value="1"/>
</dbReference>
<reference evidence="13 14" key="1">
    <citation type="journal article" date="2012" name="J. Bacteriol.">
        <title>Genome Sequence of Nitratireductor pacificus Type Strain pht-3B.</title>
        <authorList>
            <person name="Lai Q."/>
            <person name="Li G."/>
            <person name="Shao Z."/>
        </authorList>
    </citation>
    <scope>NUCLEOTIDE SEQUENCE [LARGE SCALE GENOMIC DNA]</scope>
    <source>
        <strain evidence="14">pht-3B</strain>
    </source>
</reference>
<feature type="domain" description="Carrier" evidence="11">
    <location>
        <begin position="2556"/>
        <end position="2630"/>
    </location>
</feature>
<dbReference type="PROSITE" id="PS00455">
    <property type="entry name" value="AMP_BINDING"/>
    <property type="match status" value="1"/>
</dbReference>
<dbReference type="SUPFAM" id="SSF53383">
    <property type="entry name" value="PLP-dependent transferases"/>
    <property type="match status" value="1"/>
</dbReference>
<dbReference type="Gene3D" id="1.10.1200.10">
    <property type="entry name" value="ACP-like"/>
    <property type="match status" value="2"/>
</dbReference>
<dbReference type="FunFam" id="3.40.47.10:FF:000042">
    <property type="entry name" value="Polyketide synthase Pks13"/>
    <property type="match status" value="1"/>
</dbReference>
<dbReference type="SUPFAM" id="SSF53901">
    <property type="entry name" value="Thiolase-like"/>
    <property type="match status" value="1"/>
</dbReference>
<dbReference type="CDD" id="cd19531">
    <property type="entry name" value="LCL_NRPS-like"/>
    <property type="match status" value="1"/>
</dbReference>
<dbReference type="eggNOG" id="COG0001">
    <property type="taxonomic scope" value="Bacteria"/>
</dbReference>
<dbReference type="eggNOG" id="COG1020">
    <property type="taxonomic scope" value="Bacteria"/>
</dbReference>
<gene>
    <name evidence="13" type="ORF">NA2_12393</name>
</gene>
<dbReference type="InterPro" id="IPR005814">
    <property type="entry name" value="Aminotrans_3"/>
</dbReference>
<dbReference type="EMBL" id="AMRM01000013">
    <property type="protein sequence ID" value="EKF18444.1"/>
    <property type="molecule type" value="Genomic_DNA"/>
</dbReference>
<dbReference type="InterPro" id="IPR016036">
    <property type="entry name" value="Malonyl_transacylase_ACP-bd"/>
</dbReference>
<evidence type="ECO:0000256" key="1">
    <source>
        <dbReference type="ARBA" id="ARBA00001933"/>
    </source>
</evidence>
<dbReference type="InterPro" id="IPR014031">
    <property type="entry name" value="Ketoacyl_synth_C"/>
</dbReference>
<dbReference type="InterPro" id="IPR015424">
    <property type="entry name" value="PyrdxlP-dep_Trfase"/>
</dbReference>
<keyword evidence="3" id="KW-0597">Phosphoprotein</keyword>
<keyword evidence="4" id="KW-0808">Transferase</keyword>
<dbReference type="InterPro" id="IPR001242">
    <property type="entry name" value="Condensation_dom"/>
</dbReference>
<comment type="similarity">
    <text evidence="9">In the C-terminal section; belongs to the NRP synthetase family.</text>
</comment>
<evidence type="ECO:0000256" key="4">
    <source>
        <dbReference type="ARBA" id="ARBA00022679"/>
    </source>
</evidence>
<dbReference type="RefSeq" id="WP_008597278.1">
    <property type="nucleotide sequence ID" value="NZ_AMRM01000013.1"/>
</dbReference>
<dbReference type="GO" id="GO:0031177">
    <property type="term" value="F:phosphopantetheine binding"/>
    <property type="evidence" value="ECO:0007669"/>
    <property type="project" value="InterPro"/>
</dbReference>
<dbReference type="Pfam" id="PF00501">
    <property type="entry name" value="AMP-binding"/>
    <property type="match status" value="1"/>
</dbReference>
<dbReference type="InterPro" id="IPR016035">
    <property type="entry name" value="Acyl_Trfase/lysoPLipase"/>
</dbReference>
<dbReference type="Pfam" id="PF00698">
    <property type="entry name" value="Acyl_transf_1"/>
    <property type="match status" value="1"/>
</dbReference>
<dbReference type="PATRIC" id="fig|391937.3.peg.2544"/>
<dbReference type="OrthoDB" id="9803968at2"/>
<dbReference type="Gene3D" id="3.90.1150.10">
    <property type="entry name" value="Aspartate Aminotransferase, domain 1"/>
    <property type="match status" value="1"/>
</dbReference>
<dbReference type="eggNOG" id="COG3321">
    <property type="taxonomic scope" value="Bacteria"/>
</dbReference>
<dbReference type="SMART" id="SM00827">
    <property type="entry name" value="PKS_AT"/>
    <property type="match status" value="1"/>
</dbReference>
<feature type="domain" description="Ketosynthase family 3 (KS3)" evidence="12">
    <location>
        <begin position="18"/>
        <end position="449"/>
    </location>
</feature>
<evidence type="ECO:0000256" key="10">
    <source>
        <dbReference type="SAM" id="MobiDB-lite"/>
    </source>
</evidence>
<protein>
    <submittedName>
        <fullName evidence="13">Amino acid adenylation domain-containing protein</fullName>
    </submittedName>
</protein>
<evidence type="ECO:0000256" key="7">
    <source>
        <dbReference type="ARBA" id="ARBA00023098"/>
    </source>
</evidence>
<dbReference type="InterPro" id="IPR001227">
    <property type="entry name" value="Ac_transferase_dom_sf"/>
</dbReference>
<dbReference type="PROSITE" id="PS50075">
    <property type="entry name" value="CARRIER"/>
    <property type="match status" value="2"/>
</dbReference>
<evidence type="ECO:0000256" key="2">
    <source>
        <dbReference type="ARBA" id="ARBA00022450"/>
    </source>
</evidence>
<dbReference type="InterPro" id="IPR000873">
    <property type="entry name" value="AMP-dep_synth/lig_dom"/>
</dbReference>
<dbReference type="SMART" id="SM00825">
    <property type="entry name" value="PKS_KS"/>
    <property type="match status" value="1"/>
</dbReference>
<comment type="cofactor">
    <cofactor evidence="1">
        <name>pyridoxal 5'-phosphate</name>
        <dbReference type="ChEBI" id="CHEBI:597326"/>
    </cofactor>
</comment>
<dbReference type="SUPFAM" id="SSF56801">
    <property type="entry name" value="Acetyl-CoA synthetase-like"/>
    <property type="match status" value="1"/>
</dbReference>
<evidence type="ECO:0000256" key="5">
    <source>
        <dbReference type="ARBA" id="ARBA00022832"/>
    </source>
</evidence>
<dbReference type="InterPro" id="IPR050091">
    <property type="entry name" value="PKS_NRPS_Biosynth_Enz"/>
</dbReference>
<dbReference type="Gene3D" id="3.40.366.10">
    <property type="entry name" value="Malonyl-Coenzyme A Acyl Carrier Protein, domain 2"/>
    <property type="match status" value="1"/>
</dbReference>
<feature type="domain" description="Carrier" evidence="11">
    <location>
        <begin position="933"/>
        <end position="1012"/>
    </location>
</feature>
<dbReference type="GO" id="GO:0030170">
    <property type="term" value="F:pyridoxal phosphate binding"/>
    <property type="evidence" value="ECO:0007669"/>
    <property type="project" value="InterPro"/>
</dbReference>
<dbReference type="PANTHER" id="PTHR43775:SF37">
    <property type="entry name" value="SI:DKEY-61P9.11"/>
    <property type="match status" value="1"/>
</dbReference>
<dbReference type="InterPro" id="IPR036736">
    <property type="entry name" value="ACP-like_sf"/>
</dbReference>
<dbReference type="PROSITE" id="PS00606">
    <property type="entry name" value="KS3_1"/>
    <property type="match status" value="1"/>
</dbReference>
<keyword evidence="2" id="KW-0596">Phosphopantetheine</keyword>
<evidence type="ECO:0000313" key="13">
    <source>
        <dbReference type="EMBL" id="EKF18444.1"/>
    </source>
</evidence>
<dbReference type="STRING" id="391937.NA2_12393"/>
<dbReference type="GO" id="GO:0004312">
    <property type="term" value="F:fatty acid synthase activity"/>
    <property type="evidence" value="ECO:0007669"/>
    <property type="project" value="TreeGrafter"/>
</dbReference>
<dbReference type="PROSITE" id="PS00600">
    <property type="entry name" value="AA_TRANSFER_CLASS_3"/>
    <property type="match status" value="1"/>
</dbReference>
<dbReference type="Pfam" id="PF00202">
    <property type="entry name" value="Aminotran_3"/>
    <property type="match status" value="1"/>
</dbReference>
<evidence type="ECO:0000256" key="9">
    <source>
        <dbReference type="ARBA" id="ARBA00029443"/>
    </source>
</evidence>
<keyword evidence="5" id="KW-0276">Fatty acid metabolism</keyword>
<dbReference type="InterPro" id="IPR023213">
    <property type="entry name" value="CAT-like_dom_sf"/>
</dbReference>
<dbReference type="InterPro" id="IPR016039">
    <property type="entry name" value="Thiolase-like"/>
</dbReference>
<comment type="caution">
    <text evidence="13">The sequence shown here is derived from an EMBL/GenBank/DDBJ whole genome shotgun (WGS) entry which is preliminary data.</text>
</comment>
<dbReference type="Proteomes" id="UP000006786">
    <property type="component" value="Unassembled WGS sequence"/>
</dbReference>
<dbReference type="Gene3D" id="3.40.50.980">
    <property type="match status" value="2"/>
</dbReference>
<dbReference type="PROSITE" id="PS52004">
    <property type="entry name" value="KS3_2"/>
    <property type="match status" value="1"/>
</dbReference>
<dbReference type="Gene3D" id="3.30.559.30">
    <property type="entry name" value="Nonribosomal peptide synthetase, condensation domain"/>
    <property type="match status" value="1"/>
</dbReference>
<organism evidence="13 14">
    <name type="scientific">Nitratireductor pacificus pht-3B</name>
    <dbReference type="NCBI Taxonomy" id="391937"/>
    <lineage>
        <taxon>Bacteria</taxon>
        <taxon>Pseudomonadati</taxon>
        <taxon>Pseudomonadota</taxon>
        <taxon>Alphaproteobacteria</taxon>
        <taxon>Hyphomicrobiales</taxon>
        <taxon>Phyllobacteriaceae</taxon>
        <taxon>Nitratireductor</taxon>
    </lineage>
</organism>
<dbReference type="SMART" id="SM00823">
    <property type="entry name" value="PKS_PP"/>
    <property type="match status" value="2"/>
</dbReference>
<dbReference type="Pfam" id="PF00550">
    <property type="entry name" value="PP-binding"/>
    <property type="match status" value="2"/>
</dbReference>
<dbReference type="InterPro" id="IPR020845">
    <property type="entry name" value="AMP-binding_CS"/>
</dbReference>
<evidence type="ECO:0000313" key="14">
    <source>
        <dbReference type="Proteomes" id="UP000006786"/>
    </source>
</evidence>
<feature type="region of interest" description="Disordered" evidence="10">
    <location>
        <begin position="1078"/>
        <end position="1112"/>
    </location>
</feature>
<dbReference type="SUPFAM" id="SSF47336">
    <property type="entry name" value="ACP-like"/>
    <property type="match status" value="2"/>
</dbReference>
<dbReference type="Pfam" id="PF02801">
    <property type="entry name" value="Ketoacyl-synt_C"/>
    <property type="match status" value="1"/>
</dbReference>
<dbReference type="GO" id="GO:0004315">
    <property type="term" value="F:3-oxoacyl-[acyl-carrier-protein] synthase activity"/>
    <property type="evidence" value="ECO:0007669"/>
    <property type="project" value="InterPro"/>
</dbReference>
<dbReference type="Gene3D" id="3.30.300.30">
    <property type="match status" value="1"/>
</dbReference>
<dbReference type="InterPro" id="IPR014043">
    <property type="entry name" value="Acyl_transferase_dom"/>
</dbReference>
<dbReference type="Pfam" id="PF00109">
    <property type="entry name" value="ketoacyl-synt"/>
    <property type="match status" value="1"/>
</dbReference>
<dbReference type="InterPro" id="IPR018201">
    <property type="entry name" value="Ketoacyl_synth_AS"/>
</dbReference>
<dbReference type="CDD" id="cd00833">
    <property type="entry name" value="PKS"/>
    <property type="match status" value="1"/>
</dbReference>
<dbReference type="Pfam" id="PF22621">
    <property type="entry name" value="CurL-like_PKS_C"/>
    <property type="match status" value="1"/>
</dbReference>
<name>K2LKZ7_9HYPH</name>
<dbReference type="GO" id="GO:0008483">
    <property type="term" value="F:transaminase activity"/>
    <property type="evidence" value="ECO:0007669"/>
    <property type="project" value="InterPro"/>
</dbReference>
<dbReference type="Gene3D" id="3.40.47.10">
    <property type="match status" value="1"/>
</dbReference>
<dbReference type="GO" id="GO:0006633">
    <property type="term" value="P:fatty acid biosynthetic process"/>
    <property type="evidence" value="ECO:0007669"/>
    <property type="project" value="InterPro"/>
</dbReference>
<dbReference type="Pfam" id="PF13193">
    <property type="entry name" value="AMP-binding_C"/>
    <property type="match status" value="1"/>
</dbReference>
<dbReference type="SUPFAM" id="SSF52777">
    <property type="entry name" value="CoA-dependent acyltransferases"/>
    <property type="match status" value="2"/>
</dbReference>
<evidence type="ECO:0000256" key="3">
    <source>
        <dbReference type="ARBA" id="ARBA00022553"/>
    </source>
</evidence>
<evidence type="ECO:0000256" key="8">
    <source>
        <dbReference type="ARBA" id="ARBA00023268"/>
    </source>
</evidence>
<keyword evidence="8" id="KW-0511">Multifunctional enzyme</keyword>
<dbReference type="InterPro" id="IPR020806">
    <property type="entry name" value="PKS_PP-bd"/>
</dbReference>
<dbReference type="InterPro" id="IPR015422">
    <property type="entry name" value="PyrdxlP-dep_Trfase_small"/>
</dbReference>
<dbReference type="NCBIfam" id="TIGR01733">
    <property type="entry name" value="AA-adenyl-dom"/>
    <property type="match status" value="1"/>
</dbReference>
<dbReference type="PANTHER" id="PTHR43775">
    <property type="entry name" value="FATTY ACID SYNTHASE"/>
    <property type="match status" value="1"/>
</dbReference>
<dbReference type="InterPro" id="IPR010071">
    <property type="entry name" value="AA_adenyl_dom"/>
</dbReference>
<dbReference type="InterPro" id="IPR045851">
    <property type="entry name" value="AMP-bd_C_sf"/>
</dbReference>
<evidence type="ECO:0000256" key="6">
    <source>
        <dbReference type="ARBA" id="ARBA00022898"/>
    </source>
</evidence>
<proteinExistence type="inferred from homology"/>
<accession>K2LKZ7</accession>
<dbReference type="InterPro" id="IPR014030">
    <property type="entry name" value="Ketoacyl_synth_N"/>
</dbReference>
<dbReference type="Gene3D" id="3.30.559.10">
    <property type="entry name" value="Chloramphenicol acetyltransferase-like domain"/>
    <property type="match status" value="1"/>
</dbReference>
<dbReference type="SUPFAM" id="SSF52151">
    <property type="entry name" value="FabD/lysophospholipase-like"/>
    <property type="match status" value="1"/>
</dbReference>
<dbReference type="Pfam" id="PF00668">
    <property type="entry name" value="Condensation"/>
    <property type="match status" value="1"/>
</dbReference>
<dbReference type="InterPro" id="IPR015421">
    <property type="entry name" value="PyrdxlP-dep_Trfase_major"/>
</dbReference>
<sequence length="2659" mass="285002">MNERTVHDNQPPPPDEGIGDIAIIGMTGRFPGAASVDALWEMIREGRHAFRTFSPDEIEDAFDDAVRAAPDYVAARPYLDDPGLFDAEFFGMYPREAALVDPQFRLFLEICWEALEGAGCDPFNARESIGVFAGSAMSTYLINNVLSDRDTAEQFTSNYQVGMFPELIGAINDTLATRVAYKLNLRGPAFTVQSACSTSALAVTQACQALLTYGCDMALAGGVSITFPQKRGYLYQEGGMVSPDGFCRPFDADAAGTVFGSGAGVVLLKRLEEALRDGDPIHAVIRGYGVNNDGADKVGYTAPSVSGQADAIAAAHASAGIAPETIGYVECHGTATPLGDPIEFSGLTRAFGTVAGEGSCALGSVKGNLGHLDAAAGVAGLIKAALVLRHRQIPPVANFVAPNPHMELAGSPFSIPVQLRDWAAQDTPRRAGVSSFGVGGTNVHLVLEEAPPAAALPGDEGDTLRILPLSARNETALAAMRENLAAALRGSDLPLAAVAHTLQNGRHDFRERCTVVARSREEAITRLAEERQISGRAEETAPPVIFLFPGQGAQYPGMGAALHATEPEFARWIDRGAEIAEPLIDADLRRFICNAGEADEKLAEALRDTKIAQPALFLVEYATAKLWMSRGIVPAAMVGHSVGEFVAATLAGVMSFEDGLKLVAARGRLMQEQPRGAMVSVRAEAETVAPHLSDGVEIAAVNAPKLSVVSGPFDAMDATCAALDAAGIAYSRLHTSHAFHSAMMDEAARLLEEETARVSYHPATIPYVSCVTGEWQTDDQGASPAYWARHCRDAVRFADGVGTACEGRRPVLLETGPGRTLSVFSAQTLKRDAVAAIIQSLPEHDRAQQALETFAEAHARLWIAGCKPDWPALPAQARRTVHLPTYPFQRQLYWIDAPKPLRQAGTVIAAPAQPTNPTNGAATMTAAPVPPVADRPARLEAALTVLLADLSGEELPDDAGGATFLELGFDSLFIGQFAQKVEKEYRVRLSFRELLGNIPTLHALARHLDAELPADAMQPVPETPAIPVPPTPAAAPAAPSTMTNGQITTPVGLEALFQSQLQMAQQLFTQQMQAIQSLGGGSAAPTPAMPAAPAPAASAPSTGGEEKEIGGERIRLYKPGTRRADQEMSPQKSAFIADLTARYAARNAKSKAFTEAHRPRLADPRAASGFRSEWKEMVFPVVSDRSKGARIWDIDGNEYIDLVNGMGQTAFGHAPDFVVEAIIAQANSGFAIGPQTPLAGEVADLVSELTGHERVTFCNTGSEAVMAAMRVARTVTGRERVVVFGNDYHGQFDEVLVKGRSRSGVHAALPIAAGIPPGSVSNMTVLGYGTPESLDWIRANADDIAAVIIEPVQSRHPELRPEDFVRKLRAIATQNAFALIFDEVVTGFRVHPGGMQAVWGIRGDLATYGKVLGGGMPIGVLAGDSRFMDALDGGSWAYGDDSVPMVAPTFFAGTFVRHPIVLAAAKAVLEHIKGEGQALYDRVAARTEQLVGTLNDDLARRGIASPIHGYKSWFVTDFGSADPLGALFYPHARLQGLHVQDGYPCFLTTQHSEEDFARIAEVFANSLDALQEAGILAPALPVAATTVPAKTQEPAPAAAPASAPLTEAQTEIWLAAQAGDEASCAFNESFNLALDGPFDEAVFRRAFALVISRHDALHIRFSRAGDQFEIIPDFAVELPLRELAEDAGLAQITDAEARTPFDLVNGPLVRAQLVRLAAERHVLVFTAHHIVCDGWSVNVLVEDLAKAYSLLLKGEEPDLPPALSFAAYAQARAATTEAAGETETFWLGQFNAVPELPDLPTDRPRPERRSFAGGTVTASIDQDICKRLKKAGAKGGATLFSTLLAALQVMVARLSASNDIVIAVPSAGQSLLDGGALVGHCVNLLPLRQGVDEDRTFEAHLRDTQQLVLQAFEHQDFTYGTLVRKLGVKRDPSRLPLTEIQFNLERMAKAIDFGGLEARVTPNPKAFANFDMFLNMIESTDGIRIDVDYNGDVFERQTIERWLGHFRTLITAIADHMTARIATLPLLSPEQTDWLVHGVNATDAAFDQERFVYDLFAERAAETPDAIAAQHGDVSITYAELDARSWQLARLIHEKVFIPGRRVAVALDRSIDMLVTLLAIMKSGHIYVPLDPAHPEARLRQTMETARISALVCASDALAALAGADAVTVRLDREEAEIAAQSTTPLERRTRHATSAAYIIFTSGSTGVPKGVEVPHRALMNFLTSMAREPGFGATDTLLAVTTISFDIAGLELYLPLITGGKVVIADSAQVRDGFALIDLLKRSKATVLQATPTLWQVLVEAGLEKQPGLKMLCGGEPLPGELARTLTGLGGELWNMYGPTETTIWSSVARIDDPQAPITIGHPIANTQLFILDRQERIAPVGVIGELNIGGEGLAVGYFENREQTKAAFRNVNIAGVPQRLYRTGDVGRRMPDGSLQLFGRRDNQIKLRGFRIELGDIATVVDRTEGVRHCAVVAASNRNGDRQLVCHFVPETDGAAPSVEQLAAHAKAHLPAHMIPGCWVETQELPQTANGKLDRKALEALGVPTRQAAPIRLKPRTPMEEKLSQIWCDVLQMGEIGVDENLYALGADSLSIFRIAARMMDAGVPLEAKHLLRHPTIGELAVCAEAQSAAPANDTASHVPSLKDFRNGARRVARVGT</sequence>
<dbReference type="Gene3D" id="2.30.38.10">
    <property type="entry name" value="Luciferase, Domain 3"/>
    <property type="match status" value="1"/>
</dbReference>
<dbReference type="Gene3D" id="3.40.640.10">
    <property type="entry name" value="Type I PLP-dependent aspartate aminotransferase-like (Major domain)"/>
    <property type="match status" value="1"/>
</dbReference>
<keyword evidence="6" id="KW-0663">Pyridoxal phosphate</keyword>
<evidence type="ECO:0000259" key="11">
    <source>
        <dbReference type="PROSITE" id="PS50075"/>
    </source>
</evidence>
<dbReference type="InterPro" id="IPR009081">
    <property type="entry name" value="PP-bd_ACP"/>
</dbReference>
<keyword evidence="14" id="KW-1185">Reference proteome</keyword>
<dbReference type="InterPro" id="IPR025110">
    <property type="entry name" value="AMP-bd_C"/>
</dbReference>
<keyword evidence="7" id="KW-0443">Lipid metabolism</keyword>
<dbReference type="SUPFAM" id="SSF55048">
    <property type="entry name" value="Probable ACP-binding domain of malonyl-CoA ACP transacylase"/>
    <property type="match status" value="1"/>
</dbReference>
<feature type="compositionally biased region" description="Low complexity" evidence="10">
    <location>
        <begin position="1094"/>
        <end position="1103"/>
    </location>
</feature>
<dbReference type="InterPro" id="IPR049704">
    <property type="entry name" value="Aminotrans_3_PPA_site"/>
</dbReference>
<dbReference type="InterPro" id="IPR020841">
    <property type="entry name" value="PKS_Beta-ketoAc_synthase_dom"/>
</dbReference>
<evidence type="ECO:0000259" key="12">
    <source>
        <dbReference type="PROSITE" id="PS52004"/>
    </source>
</evidence>